<protein>
    <submittedName>
        <fullName evidence="2">Histamine H1 receptor</fullName>
    </submittedName>
</protein>
<reference evidence="2 3" key="2">
    <citation type="submission" date="2019-01" db="EMBL/GenBank/DDBJ databases">
        <title>The decoding of complex shrimp genome reveals the adaptation for benthos swimmer, frequently molting mechanism and breeding impact on genome.</title>
        <authorList>
            <person name="Sun Y."/>
            <person name="Gao Y."/>
            <person name="Yu Y."/>
        </authorList>
    </citation>
    <scope>NUCLEOTIDE SEQUENCE [LARGE SCALE GENOMIC DNA]</scope>
    <source>
        <tissue evidence="2">Muscle</tissue>
    </source>
</reference>
<evidence type="ECO:0000256" key="1">
    <source>
        <dbReference type="SAM" id="MobiDB-lite"/>
    </source>
</evidence>
<dbReference type="Proteomes" id="UP000283509">
    <property type="component" value="Unassembled WGS sequence"/>
</dbReference>
<name>A0A3R7QMB9_PENVA</name>
<feature type="compositionally biased region" description="Low complexity" evidence="1">
    <location>
        <begin position="111"/>
        <end position="122"/>
    </location>
</feature>
<dbReference type="AlphaFoldDB" id="A0A3R7QMB9"/>
<feature type="region of interest" description="Disordered" evidence="1">
    <location>
        <begin position="182"/>
        <end position="243"/>
    </location>
</feature>
<keyword evidence="2" id="KW-0675">Receptor</keyword>
<dbReference type="STRING" id="6689.A0A3R7QMB9"/>
<dbReference type="OrthoDB" id="10071887at2759"/>
<feature type="region of interest" description="Disordered" evidence="1">
    <location>
        <begin position="91"/>
        <end position="124"/>
    </location>
</feature>
<feature type="compositionally biased region" description="Polar residues" evidence="1">
    <location>
        <begin position="182"/>
        <end position="192"/>
    </location>
</feature>
<gene>
    <name evidence="2" type="ORF">C7M84_009580</name>
</gene>
<feature type="compositionally biased region" description="Low complexity" evidence="1">
    <location>
        <begin position="278"/>
        <end position="299"/>
    </location>
</feature>
<reference evidence="2 3" key="1">
    <citation type="submission" date="2018-04" db="EMBL/GenBank/DDBJ databases">
        <authorList>
            <person name="Zhang X."/>
            <person name="Yuan J."/>
            <person name="Li F."/>
            <person name="Xiang J."/>
        </authorList>
    </citation>
    <scope>NUCLEOTIDE SEQUENCE [LARGE SCALE GENOMIC DNA]</scope>
    <source>
        <tissue evidence="2">Muscle</tissue>
    </source>
</reference>
<feature type="region of interest" description="Disordered" evidence="1">
    <location>
        <begin position="271"/>
        <end position="371"/>
    </location>
</feature>
<feature type="compositionally biased region" description="Pro residues" evidence="1">
    <location>
        <begin position="436"/>
        <end position="445"/>
    </location>
</feature>
<evidence type="ECO:0000313" key="3">
    <source>
        <dbReference type="Proteomes" id="UP000283509"/>
    </source>
</evidence>
<keyword evidence="3" id="KW-1185">Reference proteome</keyword>
<feature type="region of interest" description="Disordered" evidence="1">
    <location>
        <begin position="433"/>
        <end position="465"/>
    </location>
</feature>
<dbReference type="Gene3D" id="1.20.1070.10">
    <property type="entry name" value="Rhodopsin 7-helix transmembrane proteins"/>
    <property type="match status" value="1"/>
</dbReference>
<feature type="region of interest" description="Disordered" evidence="1">
    <location>
        <begin position="511"/>
        <end position="558"/>
    </location>
</feature>
<sequence>MNKLHQIVSLSVPGLQLVHHEPGRRGPHRGRDRHAHQRRLRDDGRLASRSGGVSVLAVGGLHGVHGVHLQPGDPVAGPLLVDHGALAVSAAADAAPRPRHDRGVVGGGDGLAAAGAGVAPPDDGGERLHPPHVCETEFSNSAAFKAVTAALNFYLPTALMLYLYCRIFKEIKTRQALGRVNFSNHDLPTDSCSEAEKGPRPRSRSAGRSPRAHASSSSPRRSGDRAAAAAASASAPAAEGPRSHFQSLTVVSPGRHDCSHFSGVTVSVEYLPDDADPDSPAAARRSYSGRHLALQQQQEAAEEEEDAYQYQRRQGGGARLGPHHNHIHCYQSSSRPHPSWHPSPPAAGTWGGAGGRGNNARHPREGGAAAGRDRGLLHDVLGAVLHAVPHHGAVRDVRACARAHGHHLAGLPQLGAQPGPVPAVQPQLPARLRPHAAPPEPPAQQPLPTARRHHHHQALTPPPARARALQRKAAGFYLNKTGPELKHNNAKVARRFAELSELSHSLRTLSGPSAGARPLGARPLGQNCEGRVGKRDTGDRPPLAPGLETSRPAGSFTAHPFPEFVDGNRSWDSFFLAN</sequence>
<accession>A0A3R7QMB9</accession>
<dbReference type="EMBL" id="QCYY01002214">
    <property type="protein sequence ID" value="ROT72043.1"/>
    <property type="molecule type" value="Genomic_DNA"/>
</dbReference>
<proteinExistence type="predicted"/>
<feature type="compositionally biased region" description="Low complexity" evidence="1">
    <location>
        <begin position="206"/>
        <end position="240"/>
    </location>
</feature>
<feature type="region of interest" description="Disordered" evidence="1">
    <location>
        <begin position="18"/>
        <end position="47"/>
    </location>
</feature>
<organism evidence="2 3">
    <name type="scientific">Penaeus vannamei</name>
    <name type="common">Whiteleg shrimp</name>
    <name type="synonym">Litopenaeus vannamei</name>
    <dbReference type="NCBI Taxonomy" id="6689"/>
    <lineage>
        <taxon>Eukaryota</taxon>
        <taxon>Metazoa</taxon>
        <taxon>Ecdysozoa</taxon>
        <taxon>Arthropoda</taxon>
        <taxon>Crustacea</taxon>
        <taxon>Multicrustacea</taxon>
        <taxon>Malacostraca</taxon>
        <taxon>Eumalacostraca</taxon>
        <taxon>Eucarida</taxon>
        <taxon>Decapoda</taxon>
        <taxon>Dendrobranchiata</taxon>
        <taxon>Penaeoidea</taxon>
        <taxon>Penaeidae</taxon>
        <taxon>Penaeus</taxon>
    </lineage>
</organism>
<evidence type="ECO:0000313" key="2">
    <source>
        <dbReference type="EMBL" id="ROT72043.1"/>
    </source>
</evidence>
<feature type="compositionally biased region" description="Basic residues" evidence="1">
    <location>
        <begin position="25"/>
        <end position="39"/>
    </location>
</feature>
<comment type="caution">
    <text evidence="2">The sequence shown here is derived from an EMBL/GenBank/DDBJ whole genome shotgun (WGS) entry which is preliminary data.</text>
</comment>